<evidence type="ECO:0000256" key="11">
    <source>
        <dbReference type="ARBA" id="ARBA00022881"/>
    </source>
</evidence>
<dbReference type="GO" id="GO:0016887">
    <property type="term" value="F:ATP hydrolysis activity"/>
    <property type="evidence" value="ECO:0007669"/>
    <property type="project" value="InterPro"/>
</dbReference>
<name>A0A9P1NIW4_BACAS</name>
<keyword evidence="7 18" id="KW-0228">DNA excision</keyword>
<dbReference type="EMBL" id="FN597644">
    <property type="protein sequence ID" value="CBI44481.1"/>
    <property type="molecule type" value="Genomic_DNA"/>
</dbReference>
<dbReference type="Gene3D" id="3.40.50.300">
    <property type="entry name" value="P-loop containing nucleotide triphosphate hydrolases"/>
    <property type="match status" value="2"/>
</dbReference>
<evidence type="ECO:0000256" key="4">
    <source>
        <dbReference type="ARBA" id="ARBA00022737"/>
    </source>
</evidence>
<gene>
    <name evidence="18 20" type="primary">uvrA</name>
    <name evidence="20" type="ordered locus">BAMF_3355</name>
</gene>
<evidence type="ECO:0000256" key="15">
    <source>
        <dbReference type="ARBA" id="ARBA00038000"/>
    </source>
</evidence>
<evidence type="ECO:0000256" key="18">
    <source>
        <dbReference type="HAMAP-Rule" id="MF_00205"/>
    </source>
</evidence>
<evidence type="ECO:0000256" key="17">
    <source>
        <dbReference type="ARBA" id="ARBA00042156"/>
    </source>
</evidence>
<feature type="domain" description="ABC transporter" evidence="19">
    <location>
        <begin position="604"/>
        <end position="935"/>
    </location>
</feature>
<dbReference type="HAMAP" id="MF_00205">
    <property type="entry name" value="UvrA"/>
    <property type="match status" value="1"/>
</dbReference>
<feature type="binding site" evidence="18">
    <location>
        <begin position="33"/>
        <end position="40"/>
    </location>
    <ligand>
        <name>ATP</name>
        <dbReference type="ChEBI" id="CHEBI:30616"/>
    </ligand>
</feature>
<dbReference type="PROSITE" id="PS00211">
    <property type="entry name" value="ABC_TRANSPORTER_1"/>
    <property type="match status" value="2"/>
</dbReference>
<evidence type="ECO:0000256" key="10">
    <source>
        <dbReference type="ARBA" id="ARBA00022840"/>
    </source>
</evidence>
<dbReference type="Gene3D" id="1.20.1580.10">
    <property type="entry name" value="ABC transporter ATPase like domain"/>
    <property type="match status" value="2"/>
</dbReference>
<reference evidence="21" key="2">
    <citation type="journal article" date="2011" name="J. Biotechnol.">
        <title>Genome sequence of B. amyloliquefaciens type strain DSM7(T) reveals differences to plant-associated B. amyloliquefaciens FZB42.</title>
        <authorList>
            <person name="Ruckert C."/>
            <person name="Blom J."/>
            <person name="Chen X."/>
            <person name="Reva O."/>
            <person name="Borriss R."/>
        </authorList>
    </citation>
    <scope>NUCLEOTIDE SEQUENCE [LARGE SCALE GENOMIC DNA]</scope>
    <source>
        <strain evidence="21">DSM 7</strain>
    </source>
</reference>
<evidence type="ECO:0000256" key="9">
    <source>
        <dbReference type="ARBA" id="ARBA00022833"/>
    </source>
</evidence>
<comment type="function">
    <text evidence="18">The UvrABC repair system catalyzes the recognition and processing of DNA lesions. UvrA is an ATPase and a DNA-binding protein. A damage recognition complex composed of 2 UvrA and 2 UvrB subunits scans DNA for abnormalities. When the presence of a lesion has been verified by UvrB, the UvrA molecules dissociate.</text>
</comment>
<dbReference type="GO" id="GO:0006289">
    <property type="term" value="P:nucleotide-excision repair"/>
    <property type="evidence" value="ECO:0007669"/>
    <property type="project" value="UniProtKB-UniRule"/>
</dbReference>
<evidence type="ECO:0000256" key="5">
    <source>
        <dbReference type="ARBA" id="ARBA00022741"/>
    </source>
</evidence>
<keyword evidence="5 18" id="KW-0547">Nucleotide-binding</keyword>
<dbReference type="FunFam" id="3.40.50.300:FF:000028">
    <property type="entry name" value="UvrABC system protein A"/>
    <property type="match status" value="1"/>
</dbReference>
<keyword evidence="6 18" id="KW-0227">DNA damage</keyword>
<dbReference type="CDD" id="cd03271">
    <property type="entry name" value="ABC_UvrA_II"/>
    <property type="match status" value="1"/>
</dbReference>
<dbReference type="Gene3D" id="1.10.8.280">
    <property type="entry name" value="ABC transporter ATPase domain-like"/>
    <property type="match status" value="1"/>
</dbReference>
<dbReference type="InterPro" id="IPR013815">
    <property type="entry name" value="ATP_grasp_subdomain_1"/>
</dbReference>
<dbReference type="GO" id="GO:0009381">
    <property type="term" value="F:excinuclease ABC activity"/>
    <property type="evidence" value="ECO:0007669"/>
    <property type="project" value="UniProtKB-UniRule"/>
</dbReference>
<keyword evidence="9 18" id="KW-0862">Zinc</keyword>
<evidence type="ECO:0000256" key="1">
    <source>
        <dbReference type="ARBA" id="ARBA00004496"/>
    </source>
</evidence>
<keyword evidence="12 18" id="KW-0238">DNA-binding</keyword>
<dbReference type="Pfam" id="PF17760">
    <property type="entry name" value="UvrA_inter"/>
    <property type="match status" value="1"/>
</dbReference>
<dbReference type="InterPro" id="IPR027417">
    <property type="entry name" value="P-loop_NTPase"/>
</dbReference>
<organism evidence="20 21">
    <name type="scientific">Bacillus amyloliquefaciens (strain ATCC 23350 / DSM 7 / BCRC 11601 / CCUG 28519 / NBRC 15535 / NRRL B-14393 / F)</name>
    <dbReference type="NCBI Taxonomy" id="692420"/>
    <lineage>
        <taxon>Bacteria</taxon>
        <taxon>Bacillati</taxon>
        <taxon>Bacillota</taxon>
        <taxon>Bacilli</taxon>
        <taxon>Bacillales</taxon>
        <taxon>Bacillaceae</taxon>
        <taxon>Bacillus</taxon>
        <taxon>Bacillus amyloliquefaciens group</taxon>
    </lineage>
</organism>
<evidence type="ECO:0000256" key="2">
    <source>
        <dbReference type="ARBA" id="ARBA00022490"/>
    </source>
</evidence>
<dbReference type="SMART" id="SM00382">
    <property type="entry name" value="AAA"/>
    <property type="match status" value="1"/>
</dbReference>
<protein>
    <recommendedName>
        <fullName evidence="16 18">UvrABC system protein A</fullName>
        <shortName evidence="18">UvrA protein</shortName>
    </recommendedName>
    <alternativeName>
        <fullName evidence="17 18">Excinuclease ABC subunit A</fullName>
    </alternativeName>
</protein>
<dbReference type="Gene3D" id="3.30.1490.20">
    <property type="entry name" value="ATP-grasp fold, A domain"/>
    <property type="match status" value="1"/>
</dbReference>
<sequence>MAIDRIEVKGARAHNLKNIDVTIPRDQLVVVTGLSGSGKSSLAFDTIYAEGQRRYVESLSAYARQFLGQMDKPDVDAIEGLSPAISIDQKTTSRNPRSTVGTVTEIYDYLRLLYARVGKPHCPEHGIEITSQTIEQMVDRILEYPERTKLQVLAPIISGRKGAHVKVLDQIRKQGYVRVRIDGEMAELSDEIELEKNKKHSIEVVIDRIVVKEGVAARLSDSLETALRLGEGRVMIDVIGQEELMFSEHHACPMCGFSIGELEPRLFSFNSPFGACPTCDGLGLKLEVDPELVIPNPELSLKEHAIAPWTPISSQYYPQLLQAVCTHYGIDMETPVKDLPNHQLDKVLYGSGNERIYFKYENDFGQVRENEIEFEGVLRNIERRYKETSSDYIREQMEQYMSQKPCPTCKGYRLKKEALAVLVNGRHIGTITELSVGDALEFFKNLTLSEKDMQIADLILREIVERLSFLDKVGLDYLTLSRAAGTLSGGEAQRIRLATQIGSRLSGVLYILDEPSIGLHQRDNDRLISALKNMRDLGNTLIVVEHDEDTMMAADYLIDIGPGAGIHGGRVISAGTPEEVMNDADSLTGRYLSGAQFIPMPPERRKPDGRFIEIKGASENNLKKANAKFPLGTFTAVTGVSGSGKSTLVNEILHKALAQKLHKAKAKPGSHKEIKGLDHLDKVIDIDQAPIGRTPRSNPATYTGVFDDIRDVFAQTNEAKVRGYKKGRFSFNVKGGRCEACRGDGIIKIEMHFLPDVYVPCEVCHGKRYNRETLEVTYKGKSISDVLDMTVEDALSFFENIPKIKRKLQTLADVGLGYVTLGQPATTLSGGEAQRVKLASELHKRSTGRTLYILDEPTTGLHVDDIARLLVVLQRLVDNGDTVLVIEHNLDIIKTADYIVDLGPEGGAGGGTIVASGTPEEVVEVKESYTGRYLKPVMERDKKRMKTLLAEKETAAT</sequence>
<reference evidence="20 21" key="1">
    <citation type="journal article" date="2011" name="Int. J. Syst. Evol. Microbiol.">
        <title>Relationship of Bacillus amyloliquefaciens clades associated with strains DSM 7T and FZB42T: a proposal for Bacillus amyloliquefaciens subsp. amyloliquefaciens subsp. nov. and Bacillus amyloliquefaciens subsp. plantarum subsp. nov. based on complete genome sequence comparisons.</title>
        <authorList>
            <person name="Borriss R."/>
            <person name="Chen X.H."/>
            <person name="Rueckert C."/>
            <person name="Blom J."/>
            <person name="Becker A."/>
            <person name="Baumgarth B."/>
            <person name="Fan B."/>
            <person name="Pukall R."/>
            <person name="Schumann P."/>
            <person name="Sproer C."/>
            <person name="Junge H."/>
            <person name="Vater J."/>
            <person name="Puhler A."/>
            <person name="Klenk H.P."/>
        </authorList>
    </citation>
    <scope>NUCLEOTIDE SEQUENCE [LARGE SCALE GENOMIC DNA]</scope>
    <source>
        <strain evidence="21">DSM 7</strain>
    </source>
</reference>
<dbReference type="InterPro" id="IPR041102">
    <property type="entry name" value="UvrA_inter"/>
</dbReference>
<accession>A0A9P1NIW4</accession>
<dbReference type="InterPro" id="IPR004602">
    <property type="entry name" value="UvrA"/>
</dbReference>
<dbReference type="GO" id="GO:0009380">
    <property type="term" value="C:excinuclease repair complex"/>
    <property type="evidence" value="ECO:0007669"/>
    <property type="project" value="InterPro"/>
</dbReference>
<evidence type="ECO:0000256" key="8">
    <source>
        <dbReference type="ARBA" id="ARBA00022771"/>
    </source>
</evidence>
<dbReference type="InterPro" id="IPR041552">
    <property type="entry name" value="UvrA_DNA-bd"/>
</dbReference>
<dbReference type="RefSeq" id="WP_013353756.1">
    <property type="nucleotide sequence ID" value="NC_014551.1"/>
</dbReference>
<dbReference type="PROSITE" id="PS50893">
    <property type="entry name" value="ABC_TRANSPORTER_2"/>
    <property type="match status" value="1"/>
</dbReference>
<comment type="subcellular location">
    <subcellularLocation>
        <location evidence="1 18">Cytoplasm</location>
    </subcellularLocation>
</comment>
<dbReference type="Proteomes" id="UP000006562">
    <property type="component" value="Chromosome"/>
</dbReference>
<evidence type="ECO:0000256" key="12">
    <source>
        <dbReference type="ARBA" id="ARBA00023125"/>
    </source>
</evidence>
<evidence type="ECO:0000256" key="7">
    <source>
        <dbReference type="ARBA" id="ARBA00022769"/>
    </source>
</evidence>
<feature type="zinc finger region" description="C4-type" evidence="18">
    <location>
        <begin position="252"/>
        <end position="279"/>
    </location>
</feature>
<evidence type="ECO:0000256" key="16">
    <source>
        <dbReference type="ARBA" id="ARBA00039316"/>
    </source>
</evidence>
<dbReference type="InterPro" id="IPR003439">
    <property type="entry name" value="ABC_transporter-like_ATP-bd"/>
</dbReference>
<evidence type="ECO:0000259" key="19">
    <source>
        <dbReference type="PROSITE" id="PS50893"/>
    </source>
</evidence>
<evidence type="ECO:0000313" key="20">
    <source>
        <dbReference type="EMBL" id="CBI44481.1"/>
    </source>
</evidence>
<dbReference type="NCBIfam" id="TIGR00630">
    <property type="entry name" value="uvra"/>
    <property type="match status" value="1"/>
</dbReference>
<evidence type="ECO:0000256" key="13">
    <source>
        <dbReference type="ARBA" id="ARBA00023204"/>
    </source>
</evidence>
<comment type="subunit">
    <text evidence="18">Forms a heterotetramer with UvrB during the search for lesions.</text>
</comment>
<dbReference type="CDD" id="cd03270">
    <property type="entry name" value="ABC_UvrA_I"/>
    <property type="match status" value="1"/>
</dbReference>
<proteinExistence type="inferred from homology"/>
<evidence type="ECO:0000256" key="14">
    <source>
        <dbReference type="ARBA" id="ARBA00023236"/>
    </source>
</evidence>
<dbReference type="GO" id="GO:0005524">
    <property type="term" value="F:ATP binding"/>
    <property type="evidence" value="ECO:0007669"/>
    <property type="project" value="UniProtKB-UniRule"/>
</dbReference>
<dbReference type="GO" id="GO:0003677">
    <property type="term" value="F:DNA binding"/>
    <property type="evidence" value="ECO:0007669"/>
    <property type="project" value="UniProtKB-UniRule"/>
</dbReference>
<feature type="zinc finger region" description="C4-type" evidence="18">
    <location>
        <begin position="738"/>
        <end position="764"/>
    </location>
</feature>
<keyword evidence="11 18" id="KW-0267">Excision nuclease</keyword>
<evidence type="ECO:0000256" key="6">
    <source>
        <dbReference type="ARBA" id="ARBA00022763"/>
    </source>
</evidence>
<keyword evidence="8 18" id="KW-0863">Zinc-finger</keyword>
<dbReference type="InterPro" id="IPR003593">
    <property type="entry name" value="AAA+_ATPase"/>
</dbReference>
<evidence type="ECO:0000313" key="21">
    <source>
        <dbReference type="Proteomes" id="UP000006562"/>
    </source>
</evidence>
<keyword evidence="2 18" id="KW-0963">Cytoplasm</keyword>
<dbReference type="NCBIfam" id="NF001503">
    <property type="entry name" value="PRK00349.1"/>
    <property type="match status" value="1"/>
</dbReference>
<dbReference type="GO" id="GO:0008270">
    <property type="term" value="F:zinc ion binding"/>
    <property type="evidence" value="ECO:0007669"/>
    <property type="project" value="UniProtKB-UniRule"/>
</dbReference>
<dbReference type="PANTHER" id="PTHR43152:SF3">
    <property type="entry name" value="UVRABC SYSTEM PROTEIN A"/>
    <property type="match status" value="1"/>
</dbReference>
<dbReference type="GO" id="GO:0009432">
    <property type="term" value="P:SOS response"/>
    <property type="evidence" value="ECO:0007669"/>
    <property type="project" value="UniProtKB-UniRule"/>
</dbReference>
<dbReference type="AlphaFoldDB" id="A0A9P1NIW4"/>
<dbReference type="GO" id="GO:0005737">
    <property type="term" value="C:cytoplasm"/>
    <property type="evidence" value="ECO:0007669"/>
    <property type="project" value="UniProtKB-SubCell"/>
</dbReference>
<dbReference type="Pfam" id="PF17755">
    <property type="entry name" value="UvrA_DNA-bind"/>
    <property type="match status" value="1"/>
</dbReference>
<comment type="similarity">
    <text evidence="15 18">Belongs to the ABC transporter superfamily. UvrA family.</text>
</comment>
<keyword evidence="14 18" id="KW-0742">SOS response</keyword>
<feature type="binding site" evidence="18">
    <location>
        <begin position="639"/>
        <end position="646"/>
    </location>
    <ligand>
        <name>ATP</name>
        <dbReference type="ChEBI" id="CHEBI:30616"/>
    </ligand>
</feature>
<keyword evidence="4 18" id="KW-0677">Repeat</keyword>
<dbReference type="PANTHER" id="PTHR43152">
    <property type="entry name" value="UVRABC SYSTEM PROTEIN A"/>
    <property type="match status" value="1"/>
</dbReference>
<keyword evidence="10 18" id="KW-0067">ATP-binding</keyword>
<dbReference type="FunFam" id="1.20.1580.10:FF:000002">
    <property type="entry name" value="UvrABC system protein A"/>
    <property type="match status" value="1"/>
</dbReference>
<dbReference type="KEGG" id="bao:BAMF_3355"/>
<keyword evidence="13 18" id="KW-0234">DNA repair</keyword>
<evidence type="ECO:0000256" key="3">
    <source>
        <dbReference type="ARBA" id="ARBA00022723"/>
    </source>
</evidence>
<keyword evidence="21" id="KW-1185">Reference proteome</keyword>
<dbReference type="SUPFAM" id="SSF52540">
    <property type="entry name" value="P-loop containing nucleoside triphosphate hydrolases"/>
    <property type="match status" value="2"/>
</dbReference>
<keyword evidence="3 18" id="KW-0479">Metal-binding</keyword>
<dbReference type="InterPro" id="IPR017871">
    <property type="entry name" value="ABC_transporter-like_CS"/>
</dbReference>